<reference evidence="6 7" key="1">
    <citation type="journal article" date="2015" name="Genome Announc.">
        <title>Genome sequence and annotation of Trichoderma parareesei, the ancestor of the cellulase producer Trichoderma reesei.</title>
        <authorList>
            <person name="Yang D."/>
            <person name="Pomraning K."/>
            <person name="Kopchinskiy A."/>
            <person name="Karimi Aghcheh R."/>
            <person name="Atanasova L."/>
            <person name="Chenthamara K."/>
            <person name="Baker S.E."/>
            <person name="Zhang R."/>
            <person name="Shen Q."/>
            <person name="Freitag M."/>
            <person name="Kubicek C.P."/>
            <person name="Druzhinina I.S."/>
        </authorList>
    </citation>
    <scope>NUCLEOTIDE SEQUENCE [LARGE SCALE GENOMIC DNA]</scope>
    <source>
        <strain evidence="6 7">CBS 125925</strain>
    </source>
</reference>
<sequence>MALSDFPELPAPQADLVNYIAQNPAKPMVEIMEPYRRYEAHLRSVFAQDRENPILKDPYLNVVPLFTDATKSITTRARDLASETEEEKSKYIMALPDDKRRPHGSPATVANLAEFQKNFGIFSESSLAELDWNNVVAAGSSVVNTLLPVPNEFKANKRKLREYYHEKFCPASDVDLFLYGLTHDEAIEKIKQIEQSIRDSILSEVTVVRTKYAITIASQYPVRHVQVVLRVYKSVSEILTGFDIDAAGAAYDGKQVYVAPRTLGSIITQINHIDLSRRSPSYENRLSKYSHRNFEVYWPELDRARVDPTIFERSFQRTLGLARLLVLERLPTTHARDAYLNKRRQERGRPALQRSHFSLKGNLKSYHEDEVADWLSEEDVSNYHTFTVPYGEKFNAKRIEKLCYTRDLLLNAEWNQPKEREVYLHRHPAFFGRVEDVIEDCCGSCPKPVTPEEIEVAEKEAEIYISGKVTFLIDDPGRQQIGSFNPLTEQDWTDMAYVGNTARLFQSIVDNDAEDVLNWLSQDGADPNQRDYTGRAPLHLAAMVSSPEVVRCLVDQGARLTARLADGRTALHLAAARGHAEIIKILMDKSDENEEAEEDRKDKRRKATRAQGSGNNEDTQKTSKESEDAEEDSDVEIVDNAETETDAHSIVTGSFVKVEKGKEDTNTEEPTLDEPEEGPDFYQINVLAWDVPCSPLHLAITGGHEEAVKALCDYGADAILPVKFLNLHQHSNRAAAILTLTLALSLPTDKAKSMALLLLQLGATCSQADSDGCTAFHRYVERGSVDLVGTLIESDPRGTQAAINHLFFSGHTWSPDVVSPLQSALGRCDPILVLKLLNAGASTEIDFDAWLKSAKVTPSQANHVSNPVMTKSRYAQSVEQPLITAIRAGDVDSAILLLDHGANPNARTRETENAMANESQRHYTLGATALDMVQRLIKKLREYDGEKPRTRYTEPEKLPDFDPYLKDLEPGTYEHCVVTHRIKAARERYQRDSDNFEKELQKVAKIKGIAEKANAIKEKIEELVKLEGTLVAKGGLVFTELHPDIKMTGRTNNFYGGGGYLPFFTPQKDEPKILFHGDEFMTDARRAGYMRLMEAAWTGDVETIKSLTLQAWGPNNEEPPCKMAIYDNSQNSPFSVAFLRGHHTTAKAILEIIRAQWSAPEKEKVRYKMQSRDEDDDSGDNDDDGDEAESDDELRIVSETIDKAFTIDDVGHVSMQVKSHVRPVDVITGNANRLITKDGAPPELGGTASLLLQAIEADDTTNLKLLLGWIKEYEASELTGDEEGISKRFNLNSNDFIFAVQSGNTEALSLLIKRTGAGIPLDHLVKKSGAQLKQKPRYYQGLTVYGKKRKDWAQAGRNMVVRTTGIQTPPLLHAALGGRIEAVEFFLSDKPHRLYAEFAKSKAALEDPRLKHLIQSPMGFDRVISRWLGADNDFVLHTAILASPSEHSVQLVKYLIESYPDSIERKTSDGDTPLMMACRLGYVQFAKMLIDANANQCTRNHQGENILHAAVAGNPMARSLRRLLDILDPSLRSHLFTERKSLQANGLTPLHAWISQVSGVPQHDSPTYYTRRTRRWRYHHHPTPAAYTRTVNVVDMLKLMLEYSNGEELDMLNGAGDTCLHTAIMQKAISIVKVLVDFKPQLLHRENAVGRTPAEVAQDNVTADQFAHQTKVYRQKDDQLDAWPTKPPHEFAKCPIVEGLSREQLREKVAELGLSGEYKRRQVAAIIGAVGLAQSQEALNPATRNKVIWDLCKTAMDRNPGKRRLVSLNEANDVAKRLGEKHAASRYFSVQGRAEDDDEENGDDEDEGDEGDEKDNTRDFAAKQLSSKLGQAWSINDYVAEQYGIEKCGACGSYHEGICNLNLP</sequence>
<feature type="compositionally biased region" description="Acidic residues" evidence="5">
    <location>
        <begin position="666"/>
        <end position="678"/>
    </location>
</feature>
<dbReference type="Proteomes" id="UP000219286">
    <property type="component" value="Unassembled WGS sequence"/>
</dbReference>
<feature type="repeat" description="ANK" evidence="3">
    <location>
        <begin position="694"/>
        <end position="717"/>
    </location>
</feature>
<keyword evidence="2 3" id="KW-0040">ANK repeat</keyword>
<evidence type="ECO:0000256" key="1">
    <source>
        <dbReference type="ARBA" id="ARBA00022737"/>
    </source>
</evidence>
<protein>
    <submittedName>
        <fullName evidence="6">Hypothetical-protein</fullName>
    </submittedName>
</protein>
<dbReference type="InterPro" id="IPR002110">
    <property type="entry name" value="Ankyrin_rpt"/>
</dbReference>
<dbReference type="SUPFAM" id="SSF48403">
    <property type="entry name" value="Ankyrin repeat"/>
    <property type="match status" value="2"/>
</dbReference>
<organism evidence="6 7">
    <name type="scientific">Trichoderma parareesei</name>
    <name type="common">Filamentous fungus</name>
    <dbReference type="NCBI Taxonomy" id="858221"/>
    <lineage>
        <taxon>Eukaryota</taxon>
        <taxon>Fungi</taxon>
        <taxon>Dikarya</taxon>
        <taxon>Ascomycota</taxon>
        <taxon>Pezizomycotina</taxon>
        <taxon>Sordariomycetes</taxon>
        <taxon>Hypocreomycetidae</taxon>
        <taxon>Hypocreales</taxon>
        <taxon>Hypocreaceae</taxon>
        <taxon>Trichoderma</taxon>
    </lineage>
</organism>
<dbReference type="InterPro" id="IPR050889">
    <property type="entry name" value="Dendritic_Spine_Reg/Scaffold"/>
</dbReference>
<name>A0A2H2ZPN3_TRIPA</name>
<feature type="compositionally biased region" description="Acidic residues" evidence="5">
    <location>
        <begin position="1795"/>
        <end position="1813"/>
    </location>
</feature>
<evidence type="ECO:0000256" key="4">
    <source>
        <dbReference type="SAM" id="Coils"/>
    </source>
</evidence>
<dbReference type="Pfam" id="PF00023">
    <property type="entry name" value="Ank"/>
    <property type="match status" value="2"/>
</dbReference>
<dbReference type="InterPro" id="IPR036770">
    <property type="entry name" value="Ankyrin_rpt-contain_sf"/>
</dbReference>
<keyword evidence="4" id="KW-0175">Coiled coil</keyword>
<dbReference type="Pfam" id="PF12796">
    <property type="entry name" value="Ank_2"/>
    <property type="match status" value="2"/>
</dbReference>
<feature type="repeat" description="ANK" evidence="3">
    <location>
        <begin position="877"/>
        <end position="909"/>
    </location>
</feature>
<dbReference type="Gene3D" id="1.25.40.20">
    <property type="entry name" value="Ankyrin repeat-containing domain"/>
    <property type="match status" value="4"/>
</dbReference>
<dbReference type="EMBL" id="LFMI01000189">
    <property type="protein sequence ID" value="OTA01304.1"/>
    <property type="molecule type" value="Genomic_DNA"/>
</dbReference>
<dbReference type="PROSITE" id="PS50297">
    <property type="entry name" value="ANK_REP_REGION"/>
    <property type="match status" value="4"/>
</dbReference>
<feature type="compositionally biased region" description="Acidic residues" evidence="5">
    <location>
        <begin position="627"/>
        <end position="644"/>
    </location>
</feature>
<dbReference type="PROSITE" id="PS50088">
    <property type="entry name" value="ANK_REPEAT"/>
    <property type="match status" value="5"/>
</dbReference>
<feature type="coiled-coil region" evidence="4">
    <location>
        <begin position="986"/>
        <end position="1029"/>
    </location>
</feature>
<feature type="repeat" description="ANK" evidence="3">
    <location>
        <begin position="533"/>
        <end position="565"/>
    </location>
</feature>
<feature type="region of interest" description="Disordered" evidence="5">
    <location>
        <begin position="591"/>
        <end position="678"/>
    </location>
</feature>
<feature type="repeat" description="ANK" evidence="3">
    <location>
        <begin position="1469"/>
        <end position="1501"/>
    </location>
</feature>
<feature type="repeat" description="ANK" evidence="3">
    <location>
        <begin position="566"/>
        <end position="598"/>
    </location>
</feature>
<proteinExistence type="predicted"/>
<evidence type="ECO:0000313" key="7">
    <source>
        <dbReference type="Proteomes" id="UP000219286"/>
    </source>
</evidence>
<accession>A0A2H2ZPN3</accession>
<feature type="compositionally biased region" description="Acidic residues" evidence="5">
    <location>
        <begin position="1173"/>
        <end position="1192"/>
    </location>
</feature>
<evidence type="ECO:0000313" key="6">
    <source>
        <dbReference type="EMBL" id="OTA01304.1"/>
    </source>
</evidence>
<feature type="region of interest" description="Disordered" evidence="5">
    <location>
        <begin position="1164"/>
        <end position="1194"/>
    </location>
</feature>
<dbReference type="PANTHER" id="PTHR24166:SF48">
    <property type="entry name" value="PROTEIN VAPYRIN"/>
    <property type="match status" value="1"/>
</dbReference>
<keyword evidence="1" id="KW-0677">Repeat</keyword>
<feature type="region of interest" description="Disordered" evidence="5">
    <location>
        <begin position="1788"/>
        <end position="1817"/>
    </location>
</feature>
<dbReference type="SMART" id="SM00248">
    <property type="entry name" value="ANK"/>
    <property type="match status" value="14"/>
</dbReference>
<dbReference type="PRINTS" id="PR01415">
    <property type="entry name" value="ANKYRIN"/>
</dbReference>
<evidence type="ECO:0000256" key="3">
    <source>
        <dbReference type="PROSITE-ProRule" id="PRU00023"/>
    </source>
</evidence>
<evidence type="ECO:0000256" key="5">
    <source>
        <dbReference type="SAM" id="MobiDB-lite"/>
    </source>
</evidence>
<dbReference type="OrthoDB" id="539213at2759"/>
<keyword evidence="7" id="KW-1185">Reference proteome</keyword>
<comment type="caution">
    <text evidence="6">The sequence shown here is derived from an EMBL/GenBank/DDBJ whole genome shotgun (WGS) entry which is preliminary data.</text>
</comment>
<gene>
    <name evidence="6" type="ORF">A9Z42_0016220</name>
</gene>
<evidence type="ECO:0000256" key="2">
    <source>
        <dbReference type="ARBA" id="ARBA00023043"/>
    </source>
</evidence>
<dbReference type="PANTHER" id="PTHR24166">
    <property type="entry name" value="ROLLING PEBBLES, ISOFORM B"/>
    <property type="match status" value="1"/>
</dbReference>